<feature type="domain" description="EamA" evidence="7">
    <location>
        <begin position="5"/>
        <end position="138"/>
    </location>
</feature>
<dbReference type="EMBL" id="BNAB01000010">
    <property type="protein sequence ID" value="GHE02612.1"/>
    <property type="molecule type" value="Genomic_DNA"/>
</dbReference>
<gene>
    <name evidence="8" type="ORF">GCM10008024_22850</name>
    <name evidence="9" type="ORF">SAMN05444006_111140</name>
</gene>
<reference evidence="9 10" key="2">
    <citation type="submission" date="2016-10" db="EMBL/GenBank/DDBJ databases">
        <authorList>
            <person name="Varghese N."/>
            <person name="Submissions S."/>
        </authorList>
    </citation>
    <scope>NUCLEOTIDE SEQUENCE [LARGE SCALE GENOMIC DNA]</scope>
    <source>
        <strain evidence="9 10">DSM 24802</strain>
    </source>
</reference>
<evidence type="ECO:0000256" key="6">
    <source>
        <dbReference type="SAM" id="Phobius"/>
    </source>
</evidence>
<feature type="transmembrane region" description="Helical" evidence="6">
    <location>
        <begin position="269"/>
        <end position="288"/>
    </location>
</feature>
<reference evidence="8" key="3">
    <citation type="submission" date="2023-06" db="EMBL/GenBank/DDBJ databases">
        <authorList>
            <person name="Sun Q."/>
            <person name="Zhou Y."/>
        </authorList>
    </citation>
    <scope>NUCLEOTIDE SEQUENCE</scope>
    <source>
        <strain evidence="8">CGMCC 1.10859</strain>
    </source>
</reference>
<organism evidence="8 11">
    <name type="scientific">Allgaiera indica</name>
    <dbReference type="NCBI Taxonomy" id="765699"/>
    <lineage>
        <taxon>Bacteria</taxon>
        <taxon>Pseudomonadati</taxon>
        <taxon>Pseudomonadota</taxon>
        <taxon>Alphaproteobacteria</taxon>
        <taxon>Rhodobacterales</taxon>
        <taxon>Paracoccaceae</taxon>
        <taxon>Allgaiera</taxon>
    </lineage>
</organism>
<keyword evidence="10" id="KW-1185">Reference proteome</keyword>
<keyword evidence="4 6" id="KW-1133">Transmembrane helix</keyword>
<evidence type="ECO:0000256" key="1">
    <source>
        <dbReference type="ARBA" id="ARBA00004141"/>
    </source>
</evidence>
<feature type="transmembrane region" description="Helical" evidence="6">
    <location>
        <begin position="243"/>
        <end position="263"/>
    </location>
</feature>
<dbReference type="Pfam" id="PF00892">
    <property type="entry name" value="EamA"/>
    <property type="match status" value="2"/>
</dbReference>
<dbReference type="PANTHER" id="PTHR32322">
    <property type="entry name" value="INNER MEMBRANE TRANSPORTER"/>
    <property type="match status" value="1"/>
</dbReference>
<feature type="transmembrane region" description="Helical" evidence="6">
    <location>
        <begin position="7"/>
        <end position="27"/>
    </location>
</feature>
<evidence type="ECO:0000256" key="5">
    <source>
        <dbReference type="ARBA" id="ARBA00023136"/>
    </source>
</evidence>
<feature type="transmembrane region" description="Helical" evidence="6">
    <location>
        <begin position="33"/>
        <end position="53"/>
    </location>
</feature>
<evidence type="ECO:0000313" key="8">
    <source>
        <dbReference type="EMBL" id="GHE02612.1"/>
    </source>
</evidence>
<feature type="transmembrane region" description="Helical" evidence="6">
    <location>
        <begin position="147"/>
        <end position="169"/>
    </location>
</feature>
<dbReference type="InterPro" id="IPR037185">
    <property type="entry name" value="EmrE-like"/>
</dbReference>
<evidence type="ECO:0000259" key="7">
    <source>
        <dbReference type="Pfam" id="PF00892"/>
    </source>
</evidence>
<keyword evidence="5 6" id="KW-0472">Membrane</keyword>
<feature type="domain" description="EamA" evidence="7">
    <location>
        <begin position="150"/>
        <end position="285"/>
    </location>
</feature>
<dbReference type="SUPFAM" id="SSF103481">
    <property type="entry name" value="Multidrug resistance efflux transporter EmrE"/>
    <property type="match status" value="2"/>
</dbReference>
<evidence type="ECO:0000313" key="9">
    <source>
        <dbReference type="EMBL" id="SDX20227.1"/>
    </source>
</evidence>
<dbReference type="EMBL" id="FNOB01000011">
    <property type="protein sequence ID" value="SDX20227.1"/>
    <property type="molecule type" value="Genomic_DNA"/>
</dbReference>
<feature type="transmembrane region" description="Helical" evidence="6">
    <location>
        <begin position="121"/>
        <end position="141"/>
    </location>
</feature>
<dbReference type="RefSeq" id="WP_092164075.1">
    <property type="nucleotide sequence ID" value="NZ_BNAB01000010.1"/>
</dbReference>
<name>A0AAN4USW7_9RHOB</name>
<sequence>MRSRAYIAFVVLGFVWGSNFIFMKWALALISPAQIVFLRVLFGFLPILGVAFYKGVLTRSHLRHAPHFLAMSVLATAFYYFAFAKGVSLLPSSIAGLLSGSIPLFTFLCAWVGLRKEPPTLMMAMGVAIGFAGILLIAQPWQAGLGVSLIGTAWMLLGALSIGGSFVYARRFLSGLNIPPLALATYQTGFALILLAATTSFTGITHLFADPRASVGLVLGLGLLGTGLAYVLYYYIVAELGAVVASGATYIPPVVALAIGALAGEQVTLSDGIAMTLILAGVAVLQAGRQRPAKKGLLAA</sequence>
<comment type="similarity">
    <text evidence="2">Belongs to the EamA transporter family.</text>
</comment>
<feature type="transmembrane region" description="Helical" evidence="6">
    <location>
        <begin position="215"/>
        <end position="236"/>
    </location>
</feature>
<evidence type="ECO:0000256" key="2">
    <source>
        <dbReference type="ARBA" id="ARBA00007362"/>
    </source>
</evidence>
<dbReference type="AlphaFoldDB" id="A0AAN4USW7"/>
<keyword evidence="3 6" id="KW-0812">Transmembrane</keyword>
<evidence type="ECO:0000256" key="3">
    <source>
        <dbReference type="ARBA" id="ARBA00022692"/>
    </source>
</evidence>
<evidence type="ECO:0000313" key="11">
    <source>
        <dbReference type="Proteomes" id="UP000634647"/>
    </source>
</evidence>
<protein>
    <submittedName>
        <fullName evidence="9">EamA-like transporter family protein</fullName>
    </submittedName>
    <submittedName>
        <fullName evidence="8">Hypothetical conserved integral membrane protein</fullName>
    </submittedName>
</protein>
<reference evidence="8" key="1">
    <citation type="journal article" date="2014" name="Int. J. Syst. Evol. Microbiol.">
        <title>Complete genome sequence of Corynebacterium casei LMG S-19264T (=DSM 44701T), isolated from a smear-ripened cheese.</title>
        <authorList>
            <consortium name="US DOE Joint Genome Institute (JGI-PGF)"/>
            <person name="Walter F."/>
            <person name="Albersmeier A."/>
            <person name="Kalinowski J."/>
            <person name="Ruckert C."/>
        </authorList>
    </citation>
    <scope>NUCLEOTIDE SEQUENCE</scope>
    <source>
        <strain evidence="8">CGMCC 1.10859</strain>
    </source>
</reference>
<dbReference type="InterPro" id="IPR050638">
    <property type="entry name" value="AA-Vitamin_Transporters"/>
</dbReference>
<feature type="transmembrane region" description="Helical" evidence="6">
    <location>
        <begin position="65"/>
        <end position="82"/>
    </location>
</feature>
<feature type="transmembrane region" description="Helical" evidence="6">
    <location>
        <begin position="94"/>
        <end position="114"/>
    </location>
</feature>
<dbReference type="GO" id="GO:0016020">
    <property type="term" value="C:membrane"/>
    <property type="evidence" value="ECO:0007669"/>
    <property type="project" value="UniProtKB-SubCell"/>
</dbReference>
<dbReference type="Proteomes" id="UP000199541">
    <property type="component" value="Unassembled WGS sequence"/>
</dbReference>
<dbReference type="Proteomes" id="UP000634647">
    <property type="component" value="Unassembled WGS sequence"/>
</dbReference>
<comment type="caution">
    <text evidence="8">The sequence shown here is derived from an EMBL/GenBank/DDBJ whole genome shotgun (WGS) entry which is preliminary data.</text>
</comment>
<evidence type="ECO:0000313" key="10">
    <source>
        <dbReference type="Proteomes" id="UP000199541"/>
    </source>
</evidence>
<comment type="subcellular location">
    <subcellularLocation>
        <location evidence="1">Membrane</location>
        <topology evidence="1">Multi-pass membrane protein</topology>
    </subcellularLocation>
</comment>
<dbReference type="PANTHER" id="PTHR32322:SF2">
    <property type="entry name" value="EAMA DOMAIN-CONTAINING PROTEIN"/>
    <property type="match status" value="1"/>
</dbReference>
<dbReference type="InterPro" id="IPR000620">
    <property type="entry name" value="EamA_dom"/>
</dbReference>
<proteinExistence type="inferred from homology"/>
<evidence type="ECO:0000256" key="4">
    <source>
        <dbReference type="ARBA" id="ARBA00022989"/>
    </source>
</evidence>
<accession>A0AAN4USW7</accession>